<evidence type="ECO:0000256" key="2">
    <source>
        <dbReference type="ARBA" id="ARBA00022448"/>
    </source>
</evidence>
<proteinExistence type="inferred from homology"/>
<dbReference type="GO" id="GO:0022857">
    <property type="term" value="F:transmembrane transporter activity"/>
    <property type="evidence" value="ECO:0007669"/>
    <property type="project" value="InterPro"/>
</dbReference>
<evidence type="ECO:0000313" key="10">
    <source>
        <dbReference type="EMBL" id="MCH6266975.1"/>
    </source>
</evidence>
<comment type="similarity">
    <text evidence="7">Belongs to the binding-protein-dependent transport system permease family.</text>
</comment>
<dbReference type="PROSITE" id="PS50928">
    <property type="entry name" value="ABC_TM1"/>
    <property type="match status" value="1"/>
</dbReference>
<dbReference type="InterPro" id="IPR000515">
    <property type="entry name" value="MetI-like"/>
</dbReference>
<evidence type="ECO:0000259" key="8">
    <source>
        <dbReference type="PROSITE" id="PS50928"/>
    </source>
</evidence>
<keyword evidence="3" id="KW-1003">Cell membrane</keyword>
<gene>
    <name evidence="10" type="ORF">KHB02_015745</name>
    <name evidence="9" type="ORF">KHB02_43730</name>
</gene>
<dbReference type="InterPro" id="IPR010065">
    <property type="entry name" value="AA_ABC_transptr_permease_3TM"/>
</dbReference>
<feature type="transmembrane region" description="Helical" evidence="7">
    <location>
        <begin position="84"/>
        <end position="105"/>
    </location>
</feature>
<dbReference type="CDD" id="cd06261">
    <property type="entry name" value="TM_PBP2"/>
    <property type="match status" value="1"/>
</dbReference>
<feature type="transmembrane region" description="Helical" evidence="7">
    <location>
        <begin position="117"/>
        <end position="134"/>
    </location>
</feature>
<evidence type="ECO:0000256" key="7">
    <source>
        <dbReference type="RuleBase" id="RU363032"/>
    </source>
</evidence>
<evidence type="ECO:0000256" key="3">
    <source>
        <dbReference type="ARBA" id="ARBA00022475"/>
    </source>
</evidence>
<evidence type="ECO:0000313" key="9">
    <source>
        <dbReference type="EMBL" id="MBS4188294.1"/>
    </source>
</evidence>
<comment type="subcellular location">
    <subcellularLocation>
        <location evidence="1 7">Cell membrane</location>
        <topology evidence="1 7">Multi-pass membrane protein</topology>
    </subcellularLocation>
</comment>
<keyword evidence="5 7" id="KW-1133">Transmembrane helix</keyword>
<dbReference type="EMBL" id="JAGYPE010000010">
    <property type="protein sequence ID" value="MBS4188294.1"/>
    <property type="molecule type" value="Genomic_DNA"/>
</dbReference>
<dbReference type="AlphaFoldDB" id="A0A942T8G5"/>
<evidence type="ECO:0000256" key="6">
    <source>
        <dbReference type="ARBA" id="ARBA00023136"/>
    </source>
</evidence>
<dbReference type="PANTHER" id="PTHR30614:SF36">
    <property type="entry name" value="ABC TRANSPORTER MEMBRANE-SPANNING PERMEASE-GLUTAMINE TRANSPORT"/>
    <property type="match status" value="1"/>
</dbReference>
<organism evidence="9">
    <name type="scientific">Neobacillus citreus</name>
    <dbReference type="NCBI Taxonomy" id="2833578"/>
    <lineage>
        <taxon>Bacteria</taxon>
        <taxon>Bacillati</taxon>
        <taxon>Bacillota</taxon>
        <taxon>Bacilli</taxon>
        <taxon>Bacillales</taxon>
        <taxon>Bacillaceae</taxon>
        <taxon>Neobacillus</taxon>
    </lineage>
</organism>
<name>A0A942T8G5_9BACI</name>
<dbReference type="InterPro" id="IPR035906">
    <property type="entry name" value="MetI-like_sf"/>
</dbReference>
<keyword evidence="4 7" id="KW-0812">Transmembrane</keyword>
<feature type="transmembrane region" description="Helical" evidence="7">
    <location>
        <begin position="146"/>
        <end position="168"/>
    </location>
</feature>
<evidence type="ECO:0000256" key="4">
    <source>
        <dbReference type="ARBA" id="ARBA00022692"/>
    </source>
</evidence>
<keyword evidence="2 7" id="KW-0813">Transport</keyword>
<feature type="transmembrane region" description="Helical" evidence="7">
    <location>
        <begin position="189"/>
        <end position="209"/>
    </location>
</feature>
<dbReference type="GO" id="GO:0043190">
    <property type="term" value="C:ATP-binding cassette (ABC) transporter complex"/>
    <property type="evidence" value="ECO:0007669"/>
    <property type="project" value="InterPro"/>
</dbReference>
<dbReference type="GO" id="GO:0006865">
    <property type="term" value="P:amino acid transport"/>
    <property type="evidence" value="ECO:0007669"/>
    <property type="project" value="TreeGrafter"/>
</dbReference>
<feature type="transmembrane region" description="Helical" evidence="7">
    <location>
        <begin position="60"/>
        <end position="78"/>
    </location>
</feature>
<evidence type="ECO:0000313" key="11">
    <source>
        <dbReference type="Proteomes" id="UP000677265"/>
    </source>
</evidence>
<dbReference type="InterPro" id="IPR043429">
    <property type="entry name" value="ArtM/GltK/GlnP/TcyL/YhdX-like"/>
</dbReference>
<dbReference type="EMBL" id="JAGYPE020000028">
    <property type="protein sequence ID" value="MCH6266975.1"/>
    <property type="molecule type" value="Genomic_DNA"/>
</dbReference>
<keyword evidence="6 7" id="KW-0472">Membrane</keyword>
<dbReference type="PANTHER" id="PTHR30614">
    <property type="entry name" value="MEMBRANE COMPONENT OF AMINO ACID ABC TRANSPORTER"/>
    <property type="match status" value="1"/>
</dbReference>
<evidence type="ECO:0000256" key="1">
    <source>
        <dbReference type="ARBA" id="ARBA00004651"/>
    </source>
</evidence>
<sequence length="219" mass="24153">MNAIIESLPFLLKGFGYTVWLSICCVVVSVIVGVIVGVLRTLENTVIRLASKVFIDVFRGIPTLVVLFLVFFLLPTIGFQIPNFLSALIGLSLWAIANVAEAVRGSIQSIPKTQTEVSYALGLNYVNTMMYVIIPQATKRVLPSIIGILTNLVQSTSLTVLIGNVEFLKSAQITIERITMMGSNNTAVFMLYTLVLAGYFIICYPLSLWSRNLENRLKV</sequence>
<dbReference type="NCBIfam" id="TIGR01726">
    <property type="entry name" value="HEQRo_perm_3TM"/>
    <property type="match status" value="1"/>
</dbReference>
<dbReference type="Gene3D" id="1.10.3720.10">
    <property type="entry name" value="MetI-like"/>
    <property type="match status" value="1"/>
</dbReference>
<protein>
    <submittedName>
        <fullName evidence="9">Amino acid ABC transporter permease</fullName>
    </submittedName>
</protein>
<reference evidence="9" key="1">
    <citation type="submission" date="2021-05" db="EMBL/GenBank/DDBJ databases">
        <title>Novel Bacillus species.</title>
        <authorList>
            <person name="Liu G."/>
        </authorList>
    </citation>
    <scope>NUCLEOTIDE SEQUENCE</scope>
    <source>
        <strain evidence="9 11">FJAT-50051</strain>
    </source>
</reference>
<dbReference type="Pfam" id="PF00528">
    <property type="entry name" value="BPD_transp_1"/>
    <property type="match status" value="1"/>
</dbReference>
<feature type="transmembrane region" description="Helical" evidence="7">
    <location>
        <begin position="17"/>
        <end position="39"/>
    </location>
</feature>
<comment type="caution">
    <text evidence="9">The sequence shown here is derived from an EMBL/GenBank/DDBJ whole genome shotgun (WGS) entry which is preliminary data.</text>
</comment>
<keyword evidence="11" id="KW-1185">Reference proteome</keyword>
<accession>A0A942T8G5</accession>
<dbReference type="SUPFAM" id="SSF161098">
    <property type="entry name" value="MetI-like"/>
    <property type="match status" value="1"/>
</dbReference>
<dbReference type="Proteomes" id="UP000677265">
    <property type="component" value="Unassembled WGS sequence"/>
</dbReference>
<feature type="domain" description="ABC transmembrane type-1" evidence="8">
    <location>
        <begin position="15"/>
        <end position="202"/>
    </location>
</feature>
<evidence type="ECO:0000256" key="5">
    <source>
        <dbReference type="ARBA" id="ARBA00022989"/>
    </source>
</evidence>